<dbReference type="InterPro" id="IPR050833">
    <property type="entry name" value="Poly_Biosynth_Transport"/>
</dbReference>
<feature type="transmembrane region" description="Helical" evidence="7">
    <location>
        <begin position="288"/>
        <end position="311"/>
    </location>
</feature>
<dbReference type="RefSeq" id="WP_317468923.1">
    <property type="nucleotide sequence ID" value="NZ_JAWLKJ010000001.1"/>
</dbReference>
<feature type="transmembrane region" description="Helical" evidence="7">
    <location>
        <begin position="356"/>
        <end position="376"/>
    </location>
</feature>
<proteinExistence type="inferred from homology"/>
<gene>
    <name evidence="8" type="ORF">R3P82_05595</name>
</gene>
<dbReference type="AlphaFoldDB" id="A0AAE4QUZ0"/>
<evidence type="ECO:0000256" key="2">
    <source>
        <dbReference type="ARBA" id="ARBA00007430"/>
    </source>
</evidence>
<dbReference type="Proteomes" id="UP001185873">
    <property type="component" value="Unassembled WGS sequence"/>
</dbReference>
<dbReference type="EMBL" id="JAWLKJ010000001">
    <property type="protein sequence ID" value="MDV6298580.1"/>
    <property type="molecule type" value="Genomic_DNA"/>
</dbReference>
<feature type="transmembrane region" description="Helical" evidence="7">
    <location>
        <begin position="415"/>
        <end position="437"/>
    </location>
</feature>
<evidence type="ECO:0000256" key="7">
    <source>
        <dbReference type="SAM" id="Phobius"/>
    </source>
</evidence>
<feature type="transmembrane region" description="Helical" evidence="7">
    <location>
        <begin position="323"/>
        <end position="344"/>
    </location>
</feature>
<keyword evidence="4 7" id="KW-0812">Transmembrane</keyword>
<reference evidence="8" key="1">
    <citation type="submission" date="2023-10" db="EMBL/GenBank/DDBJ databases">
        <title>Development of a sustainable strategy for remediation of hydrocarbon-contaminated territories based on the waste exchange concept.</title>
        <authorList>
            <person name="Krivoruchko A."/>
        </authorList>
    </citation>
    <scope>NUCLEOTIDE SEQUENCE</scope>
    <source>
        <strain evidence="8">IEGM 1175</strain>
    </source>
</reference>
<keyword evidence="3" id="KW-1003">Cell membrane</keyword>
<evidence type="ECO:0000256" key="1">
    <source>
        <dbReference type="ARBA" id="ARBA00004651"/>
    </source>
</evidence>
<sequence length="499" mass="51930">MDQPSTAATPDTGRQSAWNYAVFSLSKSSTLIMMVVLARLLEPAEFGLFAFALLVVNLFDYVKDLGFGASVVQSRRPWSVIAPTGLLVTTVTGVLAAAVLVVAAPVLAEVADRPDLASPVRALAVALVISALGVVPQSALRRRLDFRARLVPEAAGAAVKTVTAISLAVAGQGVWSLVYAQILGVAVTTALYWRAGGAGLRFGFDRGVFAELLRFGLPVSAVTLLAYGIYNVDYLAIGARAGDEALGMYTLAYRVPELIVLNLCIVVSDVLFSALSRLQDDSEELTRHYRVVVAWVVGLTAPVALGLAVVADPLIRTLYGERYADAAPMLALISLFALVYATSFHSGDVFKALGRPGILTALNAGKLAVMAVPVWWAAGHGAVAVAGVLVAIELVSSAVRLWVVTRVTGTAAGPLLASILRPLAAAGVMAGVVWALSLVTGTLHPAAELAVLVGTGAVVYPLLVRLTAPDLFSSGAALLSRARTTTTGRTRAVPTGSPK</sequence>
<name>A0AAE4QUZ0_9ACTN</name>
<evidence type="ECO:0000256" key="4">
    <source>
        <dbReference type="ARBA" id="ARBA00022692"/>
    </source>
</evidence>
<feature type="transmembrane region" description="Helical" evidence="7">
    <location>
        <begin position="443"/>
        <end position="463"/>
    </location>
</feature>
<feature type="transmembrane region" description="Helical" evidence="7">
    <location>
        <begin position="176"/>
        <end position="195"/>
    </location>
</feature>
<dbReference type="PANTHER" id="PTHR30250">
    <property type="entry name" value="PST FAMILY PREDICTED COLANIC ACID TRANSPORTER"/>
    <property type="match status" value="1"/>
</dbReference>
<dbReference type="Pfam" id="PF13440">
    <property type="entry name" value="Polysacc_synt_3"/>
    <property type="match status" value="1"/>
</dbReference>
<accession>A0AAE4QUZ0</accession>
<keyword evidence="5 7" id="KW-1133">Transmembrane helix</keyword>
<feature type="transmembrane region" description="Helical" evidence="7">
    <location>
        <begin position="258"/>
        <end position="276"/>
    </location>
</feature>
<evidence type="ECO:0000313" key="9">
    <source>
        <dbReference type="Proteomes" id="UP001185873"/>
    </source>
</evidence>
<keyword evidence="6 7" id="KW-0472">Membrane</keyword>
<feature type="transmembrane region" description="Helical" evidence="7">
    <location>
        <begin position="207"/>
        <end position="230"/>
    </location>
</feature>
<dbReference type="GO" id="GO:0005886">
    <property type="term" value="C:plasma membrane"/>
    <property type="evidence" value="ECO:0007669"/>
    <property type="project" value="UniProtKB-SubCell"/>
</dbReference>
<feature type="transmembrane region" description="Helical" evidence="7">
    <location>
        <begin position="84"/>
        <end position="108"/>
    </location>
</feature>
<evidence type="ECO:0000256" key="5">
    <source>
        <dbReference type="ARBA" id="ARBA00022989"/>
    </source>
</evidence>
<protein>
    <submittedName>
        <fullName evidence="8">Lipopolysaccharide biosynthesis protein</fullName>
    </submittedName>
</protein>
<feature type="transmembrane region" description="Helical" evidence="7">
    <location>
        <begin position="150"/>
        <end position="170"/>
    </location>
</feature>
<dbReference type="CDD" id="cd13127">
    <property type="entry name" value="MATE_tuaB_like"/>
    <property type="match status" value="1"/>
</dbReference>
<comment type="caution">
    <text evidence="8">The sequence shown here is derived from an EMBL/GenBank/DDBJ whole genome shotgun (WGS) entry which is preliminary data.</text>
</comment>
<feature type="transmembrane region" description="Helical" evidence="7">
    <location>
        <begin position="382"/>
        <end position="403"/>
    </location>
</feature>
<evidence type="ECO:0000313" key="8">
    <source>
        <dbReference type="EMBL" id="MDV6298580.1"/>
    </source>
</evidence>
<feature type="transmembrane region" description="Helical" evidence="7">
    <location>
        <begin position="120"/>
        <end position="138"/>
    </location>
</feature>
<dbReference type="PANTHER" id="PTHR30250:SF10">
    <property type="entry name" value="LIPOPOLYSACCHARIDE BIOSYNTHESIS PROTEIN WZXC"/>
    <property type="match status" value="1"/>
</dbReference>
<organism evidence="8 9">
    <name type="scientific">Dietzia maris</name>
    <dbReference type="NCBI Taxonomy" id="37915"/>
    <lineage>
        <taxon>Bacteria</taxon>
        <taxon>Bacillati</taxon>
        <taxon>Actinomycetota</taxon>
        <taxon>Actinomycetes</taxon>
        <taxon>Mycobacteriales</taxon>
        <taxon>Dietziaceae</taxon>
        <taxon>Dietzia</taxon>
    </lineage>
</organism>
<evidence type="ECO:0000256" key="6">
    <source>
        <dbReference type="ARBA" id="ARBA00023136"/>
    </source>
</evidence>
<feature type="transmembrane region" description="Helical" evidence="7">
    <location>
        <begin position="46"/>
        <end position="63"/>
    </location>
</feature>
<comment type="subcellular location">
    <subcellularLocation>
        <location evidence="1">Cell membrane</location>
        <topology evidence="1">Multi-pass membrane protein</topology>
    </subcellularLocation>
</comment>
<comment type="similarity">
    <text evidence="2">Belongs to the polysaccharide synthase family.</text>
</comment>
<evidence type="ECO:0000256" key="3">
    <source>
        <dbReference type="ARBA" id="ARBA00022475"/>
    </source>
</evidence>